<evidence type="ECO:0000256" key="2">
    <source>
        <dbReference type="ARBA" id="ARBA00022801"/>
    </source>
</evidence>
<dbReference type="Gene3D" id="3.40.710.10">
    <property type="entry name" value="DD-peptidase/beta-lactamase superfamily"/>
    <property type="match status" value="2"/>
</dbReference>
<accession>A0A3A8JV75</accession>
<keyword evidence="4" id="KW-0121">Carboxypeptidase</keyword>
<dbReference type="PANTHER" id="PTHR30023">
    <property type="entry name" value="D-ALANYL-D-ALANINE CARBOXYPEPTIDASE"/>
    <property type="match status" value="1"/>
</dbReference>
<dbReference type="PANTHER" id="PTHR30023:SF0">
    <property type="entry name" value="PENICILLIN-SENSITIVE CARBOXYPEPTIDASE A"/>
    <property type="match status" value="1"/>
</dbReference>
<dbReference type="AlphaFoldDB" id="A0A3A8JV75"/>
<comment type="caution">
    <text evidence="4">The sequence shown here is derived from an EMBL/GenBank/DDBJ whole genome shotgun (WGS) entry which is preliminary data.</text>
</comment>
<dbReference type="Proteomes" id="UP000268313">
    <property type="component" value="Unassembled WGS sequence"/>
</dbReference>
<gene>
    <name evidence="4" type="primary">dacB</name>
    <name evidence="4" type="ORF">D7X32_27525</name>
</gene>
<dbReference type="PROSITE" id="PS51257">
    <property type="entry name" value="PROKAR_LIPOPROTEIN"/>
    <property type="match status" value="1"/>
</dbReference>
<dbReference type="GO" id="GO:0006508">
    <property type="term" value="P:proteolysis"/>
    <property type="evidence" value="ECO:0007669"/>
    <property type="project" value="InterPro"/>
</dbReference>
<name>A0A3A8JV75_9BACT</name>
<dbReference type="EC" id="3.4.16.4" evidence="4"/>
<dbReference type="Pfam" id="PF02113">
    <property type="entry name" value="Peptidase_S13"/>
    <property type="match status" value="1"/>
</dbReference>
<dbReference type="NCBIfam" id="TIGR00666">
    <property type="entry name" value="PBP4"/>
    <property type="match status" value="1"/>
</dbReference>
<keyword evidence="5" id="KW-1185">Reference proteome</keyword>
<evidence type="ECO:0000256" key="3">
    <source>
        <dbReference type="SAM" id="SignalP"/>
    </source>
</evidence>
<feature type="signal peptide" evidence="3">
    <location>
        <begin position="1"/>
        <end position="36"/>
    </location>
</feature>
<keyword evidence="4" id="KW-0645">Protease</keyword>
<organism evidence="4 5">
    <name type="scientific">Corallococcus carmarthensis</name>
    <dbReference type="NCBI Taxonomy" id="2316728"/>
    <lineage>
        <taxon>Bacteria</taxon>
        <taxon>Pseudomonadati</taxon>
        <taxon>Myxococcota</taxon>
        <taxon>Myxococcia</taxon>
        <taxon>Myxococcales</taxon>
        <taxon>Cystobacterineae</taxon>
        <taxon>Myxococcaceae</taxon>
        <taxon>Corallococcus</taxon>
    </lineage>
</organism>
<keyword evidence="3" id="KW-0732">Signal</keyword>
<feature type="chain" id="PRO_5017402192" evidence="3">
    <location>
        <begin position="37"/>
        <end position="508"/>
    </location>
</feature>
<dbReference type="InterPro" id="IPR012338">
    <property type="entry name" value="Beta-lactam/transpept-like"/>
</dbReference>
<comment type="similarity">
    <text evidence="1">Belongs to the peptidase S13 family.</text>
</comment>
<evidence type="ECO:0000313" key="5">
    <source>
        <dbReference type="Proteomes" id="UP000268313"/>
    </source>
</evidence>
<evidence type="ECO:0000313" key="4">
    <source>
        <dbReference type="EMBL" id="RKG99105.1"/>
    </source>
</evidence>
<dbReference type="Gene3D" id="3.50.80.20">
    <property type="entry name" value="D-Ala-D-Ala carboxypeptidase C, peptidase S13"/>
    <property type="match status" value="1"/>
</dbReference>
<proteinExistence type="inferred from homology"/>
<dbReference type="PRINTS" id="PR00922">
    <property type="entry name" value="DADACBPTASE3"/>
</dbReference>
<reference evidence="5" key="1">
    <citation type="submission" date="2018-09" db="EMBL/GenBank/DDBJ databases">
        <authorList>
            <person name="Livingstone P.G."/>
            <person name="Whitworth D.E."/>
        </authorList>
    </citation>
    <scope>NUCLEOTIDE SEQUENCE [LARGE SCALE GENOMIC DNA]</scope>
    <source>
        <strain evidence="5">CA043D</strain>
    </source>
</reference>
<dbReference type="GO" id="GO:0000270">
    <property type="term" value="P:peptidoglycan metabolic process"/>
    <property type="evidence" value="ECO:0007669"/>
    <property type="project" value="TreeGrafter"/>
</dbReference>
<keyword evidence="2 4" id="KW-0378">Hydrolase</keyword>
<dbReference type="InterPro" id="IPR000667">
    <property type="entry name" value="Peptidase_S13"/>
</dbReference>
<protein>
    <submittedName>
        <fullName evidence="4">D-alanyl-D-alanine carboxypeptidase/D-alanyl-D-alanine-endopeptidase</fullName>
        <ecNumber evidence="4">3.4.16.4</ecNumber>
    </submittedName>
</protein>
<evidence type="ECO:0000256" key="1">
    <source>
        <dbReference type="ARBA" id="ARBA00006096"/>
    </source>
</evidence>
<sequence length="508" mass="53404">MTLPGTRHTVAAAMRRALPAASVVALFLSACTHAPATPEGAPRDTLPGVTKALLETLEADGALTGAYVVDARTGEPLFTHRENVRLLPASTMKVVSTSAALSALGADFRFVTPVFLEGSQAGGLFLGDVVAQASGDPSLGSWRFPETALACDRIAEAFQARGIHQWRGNVRISGTDGMDGGMGPGWAWDDAAYAYSAAPTPFVFRENVVDLALARAPGSTCADAPSVQWTPTFATLSAVVNVDVNAERSNLACVRGGGGVRCTWRSPTGGPCPQSAAVKLSVDAPEALFAACVDDALARHGVTRLPLSLEAPTPPMPPVPVPLVELTSPPLSELVRATNKESLNLYAERLGMRFARERTGQEGYVALRTALVAELARRGVPTKDLRPVDGSGLSRYNLASPRGMARVLLTSIQEPYGAALVDSLPVLGVDGTLAGRKTTQSTAGRIRAKTGTLTGQKCFVGVAERPNDLEHPRVVFALMLGNMDEGTKPNANETFDTFSTALVELPLR</sequence>
<dbReference type="GO" id="GO:0009002">
    <property type="term" value="F:serine-type D-Ala-D-Ala carboxypeptidase activity"/>
    <property type="evidence" value="ECO:0007669"/>
    <property type="project" value="UniProtKB-EC"/>
</dbReference>
<dbReference type="SUPFAM" id="SSF56601">
    <property type="entry name" value="beta-lactamase/transpeptidase-like"/>
    <property type="match status" value="1"/>
</dbReference>
<dbReference type="EMBL" id="RAWE01000122">
    <property type="protein sequence ID" value="RKG99105.1"/>
    <property type="molecule type" value="Genomic_DNA"/>
</dbReference>
<dbReference type="OrthoDB" id="5372081at2"/>